<keyword evidence="3" id="KW-0489">Methyltransferase</keyword>
<dbReference type="AlphaFoldDB" id="A0A8K1CSR4"/>
<proteinExistence type="predicted"/>
<dbReference type="InterPro" id="IPR041370">
    <property type="entry name" value="Mlase_EEF1AKMT1/ZCCHC4"/>
</dbReference>
<keyword evidence="2" id="KW-0963">Cytoplasm</keyword>
<dbReference type="GO" id="GO:0032259">
    <property type="term" value="P:methylation"/>
    <property type="evidence" value="ECO:0007669"/>
    <property type="project" value="UniProtKB-KW"/>
</dbReference>
<dbReference type="EMBL" id="SPLM01000002">
    <property type="protein sequence ID" value="TMW68253.1"/>
    <property type="molecule type" value="Genomic_DNA"/>
</dbReference>
<dbReference type="OrthoDB" id="206354at2759"/>
<evidence type="ECO:0000256" key="4">
    <source>
        <dbReference type="ARBA" id="ARBA00022679"/>
    </source>
</evidence>
<dbReference type="PANTHER" id="PTHR13200:SF1">
    <property type="entry name" value="NUCLEIC ACID BINDING PROTEIN"/>
    <property type="match status" value="1"/>
</dbReference>
<dbReference type="Pfam" id="PF10237">
    <property type="entry name" value="N6-adenineMlase"/>
    <property type="match status" value="1"/>
</dbReference>
<comment type="subcellular location">
    <subcellularLocation>
        <location evidence="1">Cytoplasm</location>
    </subcellularLocation>
</comment>
<accession>A0A8K1CSR4</accession>
<reference evidence="5" key="1">
    <citation type="submission" date="2019-03" db="EMBL/GenBank/DDBJ databases">
        <title>Long read genome sequence of the mycoparasitic Pythium oligandrum ATCC 38472 isolated from sugarbeet rhizosphere.</title>
        <authorList>
            <person name="Gaulin E."/>
        </authorList>
    </citation>
    <scope>NUCLEOTIDE SEQUENCE</scope>
    <source>
        <strain evidence="5">ATCC 38472_TT</strain>
    </source>
</reference>
<evidence type="ECO:0000313" key="6">
    <source>
        <dbReference type="Proteomes" id="UP000794436"/>
    </source>
</evidence>
<evidence type="ECO:0000256" key="3">
    <source>
        <dbReference type="ARBA" id="ARBA00022603"/>
    </source>
</evidence>
<evidence type="ECO:0000313" key="5">
    <source>
        <dbReference type="EMBL" id="TMW68253.1"/>
    </source>
</evidence>
<dbReference type="InterPro" id="IPR002052">
    <property type="entry name" value="DNA_methylase_N6_adenine_CS"/>
</dbReference>
<dbReference type="GO" id="GO:0016279">
    <property type="term" value="F:protein-lysine N-methyltransferase activity"/>
    <property type="evidence" value="ECO:0007669"/>
    <property type="project" value="InterPro"/>
</dbReference>
<organism evidence="5 6">
    <name type="scientific">Pythium oligandrum</name>
    <name type="common">Mycoparasitic fungus</name>
    <dbReference type="NCBI Taxonomy" id="41045"/>
    <lineage>
        <taxon>Eukaryota</taxon>
        <taxon>Sar</taxon>
        <taxon>Stramenopiles</taxon>
        <taxon>Oomycota</taxon>
        <taxon>Peronosporomycetes</taxon>
        <taxon>Pythiales</taxon>
        <taxon>Pythiaceae</taxon>
        <taxon>Pythium</taxon>
    </lineage>
</organism>
<comment type="caution">
    <text evidence="5">The sequence shown here is derived from an EMBL/GenBank/DDBJ whole genome shotgun (WGS) entry which is preliminary data.</text>
</comment>
<dbReference type="InterPro" id="IPR019369">
    <property type="entry name" value="Efm5/EEF1AKMT1"/>
</dbReference>
<name>A0A8K1CSR4_PYTOL</name>
<dbReference type="GO" id="GO:0005737">
    <property type="term" value="C:cytoplasm"/>
    <property type="evidence" value="ECO:0007669"/>
    <property type="project" value="UniProtKB-SubCell"/>
</dbReference>
<dbReference type="PANTHER" id="PTHR13200">
    <property type="entry name" value="EEF1A LYSINE METHYLTRANSFERASE 1"/>
    <property type="match status" value="1"/>
</dbReference>
<evidence type="ECO:0000256" key="1">
    <source>
        <dbReference type="ARBA" id="ARBA00004496"/>
    </source>
</evidence>
<keyword evidence="6" id="KW-1185">Reference proteome</keyword>
<dbReference type="PROSITE" id="PS00092">
    <property type="entry name" value="N6_MTASE"/>
    <property type="match status" value="1"/>
</dbReference>
<protein>
    <submittedName>
        <fullName evidence="5">Uncharacterized protein</fullName>
    </submittedName>
</protein>
<gene>
    <name evidence="5" type="ORF">Poli38472_005721</name>
</gene>
<dbReference type="GO" id="GO:0003676">
    <property type="term" value="F:nucleic acid binding"/>
    <property type="evidence" value="ECO:0007669"/>
    <property type="project" value="InterPro"/>
</dbReference>
<dbReference type="Proteomes" id="UP000794436">
    <property type="component" value="Unassembled WGS sequence"/>
</dbReference>
<sequence>MTERGNQAEVQSCRSRERSFWHKFPEKAELNQYWYSKATVDVLAEEVLAQTKDGDRCGFLSTPSVYFAVKAKLKGSRELILLDIDDKFATEGESFIRFDFQQPRDIPARIHHSIDFVLIDPPFITKEVWERYAESSRLLLRPTTGKALLSTIEENEMLLHSLLGCRIQRFKPSIPHLVYQYALFANYDSSFLQAANPEVED</sequence>
<keyword evidence="4" id="KW-0808">Transferase</keyword>
<evidence type="ECO:0000256" key="2">
    <source>
        <dbReference type="ARBA" id="ARBA00022490"/>
    </source>
</evidence>